<keyword evidence="2" id="KW-1185">Reference proteome</keyword>
<evidence type="ECO:0000313" key="2">
    <source>
        <dbReference type="Proteomes" id="UP000013097"/>
    </source>
</evidence>
<dbReference type="RefSeq" id="WP_002599664.1">
    <property type="nucleotide sequence ID" value="NZ_KB850959.1"/>
</dbReference>
<accession>N9XU36</accession>
<dbReference type="HOGENOM" id="CLU_1710821_0_0_9"/>
<dbReference type="AlphaFoldDB" id="N9XU36"/>
<reference evidence="1 2" key="1">
    <citation type="submission" date="2013-01" db="EMBL/GenBank/DDBJ databases">
        <title>The Genome Sequence of Clostridium colicanis 209318.</title>
        <authorList>
            <consortium name="The Broad Institute Genome Sequencing Platform"/>
            <person name="Earl A."/>
            <person name="Ward D."/>
            <person name="Feldgarden M."/>
            <person name="Gevers D."/>
            <person name="Courvalin P."/>
            <person name="Lambert T."/>
            <person name="Walker B."/>
            <person name="Young S.K."/>
            <person name="Zeng Q."/>
            <person name="Gargeya S."/>
            <person name="Fitzgerald M."/>
            <person name="Haas B."/>
            <person name="Abouelleil A."/>
            <person name="Alvarado L."/>
            <person name="Arachchi H.M."/>
            <person name="Berlin A.M."/>
            <person name="Chapman S.B."/>
            <person name="Dewar J."/>
            <person name="Goldberg J."/>
            <person name="Griggs A."/>
            <person name="Gujja S."/>
            <person name="Hansen M."/>
            <person name="Howarth C."/>
            <person name="Imamovic A."/>
            <person name="Larimer J."/>
            <person name="McCowan C."/>
            <person name="Murphy C."/>
            <person name="Neiman D."/>
            <person name="Pearson M."/>
            <person name="Priest M."/>
            <person name="Roberts A."/>
            <person name="Saif S."/>
            <person name="Shea T."/>
            <person name="Sisk P."/>
            <person name="Sykes S."/>
            <person name="Wortman J."/>
            <person name="Nusbaum C."/>
            <person name="Birren B."/>
        </authorList>
    </citation>
    <scope>NUCLEOTIDE SEQUENCE [LARGE SCALE GENOMIC DNA]</scope>
    <source>
        <strain evidence="1 2">209318</strain>
    </source>
</reference>
<comment type="caution">
    <text evidence="1">The sequence shown here is derived from an EMBL/GenBank/DDBJ whole genome shotgun (WGS) entry which is preliminary data.</text>
</comment>
<name>N9XU36_9CLOT</name>
<proteinExistence type="predicted"/>
<sequence length="165" mass="20174">MERENNIKKRLYRIDDCHFYNNNESCLLIESELDPDILEKIIVAIKFKFEELVDESFDIDFYHLLDILKKFYNVKDVKDEYKHLLNKTDICNYEYYTHNNNECCIYLEEANVVIIELFKARESHCGPNYKEIYKYLVKDKELENMISNYMQYSERYPELINYISH</sequence>
<protein>
    <submittedName>
        <fullName evidence="1">Uncharacterized protein</fullName>
    </submittedName>
</protein>
<dbReference type="EMBL" id="AGYT01000021">
    <property type="protein sequence ID" value="ENY99483.1"/>
    <property type="molecule type" value="Genomic_DNA"/>
</dbReference>
<dbReference type="PATRIC" id="fig|999411.4.peg.3139"/>
<evidence type="ECO:0000313" key="1">
    <source>
        <dbReference type="EMBL" id="ENY99483.1"/>
    </source>
</evidence>
<organism evidence="1 2">
    <name type="scientific">Clostridium thermobutyricum</name>
    <dbReference type="NCBI Taxonomy" id="29372"/>
    <lineage>
        <taxon>Bacteria</taxon>
        <taxon>Bacillati</taxon>
        <taxon>Bacillota</taxon>
        <taxon>Clostridia</taxon>
        <taxon>Eubacteriales</taxon>
        <taxon>Clostridiaceae</taxon>
        <taxon>Clostridium</taxon>
    </lineage>
</organism>
<dbReference type="Proteomes" id="UP000013097">
    <property type="component" value="Unassembled WGS sequence"/>
</dbReference>
<gene>
    <name evidence="1" type="ORF">HMPREF1092_03224</name>
</gene>